<feature type="domain" description="C-type lectin" evidence="1">
    <location>
        <begin position="44"/>
        <end position="167"/>
    </location>
</feature>
<dbReference type="InterPro" id="IPR016187">
    <property type="entry name" value="CTDL_fold"/>
</dbReference>
<dbReference type="InterPro" id="IPR050111">
    <property type="entry name" value="C-type_lectin/snaclec_domain"/>
</dbReference>
<evidence type="ECO:0000313" key="2">
    <source>
        <dbReference type="Proteomes" id="UP000887540"/>
    </source>
</evidence>
<proteinExistence type="predicted"/>
<dbReference type="PROSITE" id="PS50041">
    <property type="entry name" value="C_TYPE_LECTIN_2"/>
    <property type="match status" value="1"/>
</dbReference>
<sequence>MRSDAQGKWYATDCNQKYSYVCKLDMTLPGTCTTCDEGWIFSTLTGKCYQYFNMSGISFTGAQASCQTFNADLVSVHSHLENTFISDLNNLVVPNWGIVTGLQCMNGTCSWIDGTPFDYKVFFDPYATPNDPNIQWCTYIVSDGKTHGFGPHECLQQSQTWKTFTCEALVWPFLCQKNPTISTSQKSMKLKNLQKVSKRNRSGASF</sequence>
<protein>
    <submittedName>
        <fullName evidence="3">C-type lectin domain-containing protein</fullName>
    </submittedName>
</protein>
<dbReference type="Gene3D" id="3.10.100.10">
    <property type="entry name" value="Mannose-Binding Protein A, subunit A"/>
    <property type="match status" value="1"/>
</dbReference>
<accession>A0A914EGV3</accession>
<dbReference type="AlphaFoldDB" id="A0A914EGV3"/>
<dbReference type="InterPro" id="IPR001304">
    <property type="entry name" value="C-type_lectin-like"/>
</dbReference>
<dbReference type="SUPFAM" id="SSF56436">
    <property type="entry name" value="C-type lectin-like"/>
    <property type="match status" value="2"/>
</dbReference>
<dbReference type="InterPro" id="IPR016186">
    <property type="entry name" value="C-type_lectin-like/link_sf"/>
</dbReference>
<evidence type="ECO:0000313" key="3">
    <source>
        <dbReference type="WBParaSite" id="ACRNAN_scaffold826.g26828.t1"/>
    </source>
</evidence>
<dbReference type="PANTHER" id="PTHR22803">
    <property type="entry name" value="MANNOSE, PHOSPHOLIPASE, LECTIN RECEPTOR RELATED"/>
    <property type="match status" value="1"/>
</dbReference>
<dbReference type="Proteomes" id="UP000887540">
    <property type="component" value="Unplaced"/>
</dbReference>
<evidence type="ECO:0000259" key="1">
    <source>
        <dbReference type="PROSITE" id="PS50041"/>
    </source>
</evidence>
<reference evidence="3" key="1">
    <citation type="submission" date="2022-11" db="UniProtKB">
        <authorList>
            <consortium name="WormBaseParasite"/>
        </authorList>
    </citation>
    <scope>IDENTIFICATION</scope>
</reference>
<organism evidence="2 3">
    <name type="scientific">Acrobeloides nanus</name>
    <dbReference type="NCBI Taxonomy" id="290746"/>
    <lineage>
        <taxon>Eukaryota</taxon>
        <taxon>Metazoa</taxon>
        <taxon>Ecdysozoa</taxon>
        <taxon>Nematoda</taxon>
        <taxon>Chromadorea</taxon>
        <taxon>Rhabditida</taxon>
        <taxon>Tylenchina</taxon>
        <taxon>Cephalobomorpha</taxon>
        <taxon>Cephaloboidea</taxon>
        <taxon>Cephalobidae</taxon>
        <taxon>Acrobeloides</taxon>
    </lineage>
</organism>
<name>A0A914EGV3_9BILA</name>
<dbReference type="SMART" id="SM00034">
    <property type="entry name" value="CLECT"/>
    <property type="match status" value="1"/>
</dbReference>
<keyword evidence="2" id="KW-1185">Reference proteome</keyword>
<dbReference type="Pfam" id="PF00059">
    <property type="entry name" value="Lectin_C"/>
    <property type="match status" value="1"/>
</dbReference>
<dbReference type="WBParaSite" id="ACRNAN_scaffold826.g26828.t1">
    <property type="protein sequence ID" value="ACRNAN_scaffold826.g26828.t1"/>
    <property type="gene ID" value="ACRNAN_scaffold826.g26828"/>
</dbReference>
<dbReference type="CDD" id="cd00037">
    <property type="entry name" value="CLECT"/>
    <property type="match status" value="1"/>
</dbReference>